<reference evidence="2 3" key="1">
    <citation type="submission" date="2017-12" db="EMBL/GenBank/DDBJ databases">
        <title>Comparative genomics of Botrytis spp.</title>
        <authorList>
            <person name="Valero-Jimenez C.A."/>
            <person name="Tapia P."/>
            <person name="Veloso J."/>
            <person name="Silva-Moreno E."/>
            <person name="Staats M."/>
            <person name="Valdes J.H."/>
            <person name="Van Kan J.A.L."/>
        </authorList>
    </citation>
    <scope>NUCLEOTIDE SEQUENCE [LARGE SCALE GENOMIC DNA]</scope>
    <source>
        <strain evidence="2 3">Bh0001</strain>
    </source>
</reference>
<protein>
    <submittedName>
        <fullName evidence="2">Uncharacterized protein</fullName>
    </submittedName>
</protein>
<sequence>MKELVSIVASALSSSQYEEGPCNRWSWCTNREGVDGAKLRGVAIMDISRDANAGSYGGYGGYVQVDRRWRECPLLVMQIANTSACHAELEKFRKSPEEVMAKDRMPKNLKRQGRDERCEESQMNLFRPEMGEASLRNFDGGNEPHRVNDPEQAEDTREMKAPERGDNSLPT</sequence>
<feature type="compositionally biased region" description="Basic and acidic residues" evidence="1">
    <location>
        <begin position="103"/>
        <end position="120"/>
    </location>
</feature>
<gene>
    <name evidence="2" type="ORF">BHYA_0295g00040</name>
</gene>
<dbReference type="Proteomes" id="UP000297814">
    <property type="component" value="Unassembled WGS sequence"/>
</dbReference>
<evidence type="ECO:0000256" key="1">
    <source>
        <dbReference type="SAM" id="MobiDB-lite"/>
    </source>
</evidence>
<organism evidence="2 3">
    <name type="scientific">Botrytis hyacinthi</name>
    <dbReference type="NCBI Taxonomy" id="278943"/>
    <lineage>
        <taxon>Eukaryota</taxon>
        <taxon>Fungi</taxon>
        <taxon>Dikarya</taxon>
        <taxon>Ascomycota</taxon>
        <taxon>Pezizomycotina</taxon>
        <taxon>Leotiomycetes</taxon>
        <taxon>Helotiales</taxon>
        <taxon>Sclerotiniaceae</taxon>
        <taxon>Botrytis</taxon>
    </lineage>
</organism>
<evidence type="ECO:0000313" key="2">
    <source>
        <dbReference type="EMBL" id="TGO32694.1"/>
    </source>
</evidence>
<dbReference type="AlphaFoldDB" id="A0A4Z1G6V3"/>
<accession>A0A4Z1G6V3</accession>
<comment type="caution">
    <text evidence="2">The sequence shown here is derived from an EMBL/GenBank/DDBJ whole genome shotgun (WGS) entry which is preliminary data.</text>
</comment>
<keyword evidence="3" id="KW-1185">Reference proteome</keyword>
<proteinExistence type="predicted"/>
<feature type="region of interest" description="Disordered" evidence="1">
    <location>
        <begin position="103"/>
        <end position="171"/>
    </location>
</feature>
<feature type="compositionally biased region" description="Basic and acidic residues" evidence="1">
    <location>
        <begin position="142"/>
        <end position="171"/>
    </location>
</feature>
<name>A0A4Z1G6V3_9HELO</name>
<evidence type="ECO:0000313" key="3">
    <source>
        <dbReference type="Proteomes" id="UP000297814"/>
    </source>
</evidence>
<dbReference type="EMBL" id="PQXK01000295">
    <property type="protein sequence ID" value="TGO32694.1"/>
    <property type="molecule type" value="Genomic_DNA"/>
</dbReference>